<dbReference type="GO" id="GO:0005829">
    <property type="term" value="C:cytosol"/>
    <property type="evidence" value="ECO:0007669"/>
    <property type="project" value="TreeGrafter"/>
</dbReference>
<keyword evidence="3" id="KW-0396">Initiation factor</keyword>
<dbReference type="GO" id="GO:0005525">
    <property type="term" value="F:GTP binding"/>
    <property type="evidence" value="ECO:0007669"/>
    <property type="project" value="UniProtKB-KW"/>
</dbReference>
<dbReference type="SUPFAM" id="SSF100966">
    <property type="entry name" value="Translation initiation factor 2 beta, aIF2beta, N-terminal domain"/>
    <property type="match status" value="1"/>
</dbReference>
<name>A0A815BMB9_9BILA</name>
<organism evidence="8 9">
    <name type="scientific">Adineta steineri</name>
    <dbReference type="NCBI Taxonomy" id="433720"/>
    <lineage>
        <taxon>Eukaryota</taxon>
        <taxon>Metazoa</taxon>
        <taxon>Spiralia</taxon>
        <taxon>Gnathifera</taxon>
        <taxon>Rotifera</taxon>
        <taxon>Eurotatoria</taxon>
        <taxon>Bdelloidea</taxon>
        <taxon>Adinetida</taxon>
        <taxon>Adinetidae</taxon>
        <taxon>Adineta</taxon>
    </lineage>
</organism>
<evidence type="ECO:0000313" key="8">
    <source>
        <dbReference type="EMBL" id="CAF1271566.1"/>
    </source>
</evidence>
<evidence type="ECO:0000256" key="5">
    <source>
        <dbReference type="ARBA" id="ARBA00022917"/>
    </source>
</evidence>
<evidence type="ECO:0000256" key="1">
    <source>
        <dbReference type="ARBA" id="ARBA00010397"/>
    </source>
</evidence>
<dbReference type="AlphaFoldDB" id="A0A815BMB9"/>
<keyword evidence="9" id="KW-1185">Reference proteome</keyword>
<dbReference type="InterPro" id="IPR016190">
    <property type="entry name" value="Transl_init_fac_IF2/IF5_Zn-bd"/>
</dbReference>
<dbReference type="Gene3D" id="3.30.30.170">
    <property type="match status" value="1"/>
</dbReference>
<dbReference type="SUPFAM" id="SSF75689">
    <property type="entry name" value="Zinc-binding domain of translation initiation factor 2 beta"/>
    <property type="match status" value="1"/>
</dbReference>
<dbReference type="InterPro" id="IPR003307">
    <property type="entry name" value="W2_domain"/>
</dbReference>
<dbReference type="Gene3D" id="1.25.40.180">
    <property type="match status" value="1"/>
</dbReference>
<dbReference type="Proteomes" id="UP000663832">
    <property type="component" value="Unassembled WGS sequence"/>
</dbReference>
<dbReference type="SMART" id="SM00653">
    <property type="entry name" value="eIF2B_5"/>
    <property type="match status" value="1"/>
</dbReference>
<dbReference type="InterPro" id="IPR045196">
    <property type="entry name" value="IF2/IF5"/>
</dbReference>
<protein>
    <recommendedName>
        <fullName evidence="2">Eukaryotic translation initiation factor 5</fullName>
    </recommendedName>
</protein>
<evidence type="ECO:0000256" key="6">
    <source>
        <dbReference type="ARBA" id="ARBA00023134"/>
    </source>
</evidence>
<dbReference type="PANTHER" id="PTHR23001:SF7">
    <property type="entry name" value="EUKARYOTIC TRANSLATION INITIATION FACTOR 5"/>
    <property type="match status" value="1"/>
</dbReference>
<dbReference type="PANTHER" id="PTHR23001">
    <property type="entry name" value="EUKARYOTIC TRANSLATION INITIATION FACTOR"/>
    <property type="match status" value="1"/>
</dbReference>
<dbReference type="GO" id="GO:0071074">
    <property type="term" value="F:eukaryotic initiation factor eIF2 binding"/>
    <property type="evidence" value="ECO:0007669"/>
    <property type="project" value="TreeGrafter"/>
</dbReference>
<dbReference type="GO" id="GO:0003743">
    <property type="term" value="F:translation initiation factor activity"/>
    <property type="evidence" value="ECO:0007669"/>
    <property type="project" value="UniProtKB-KW"/>
</dbReference>
<dbReference type="PROSITE" id="PS51363">
    <property type="entry name" value="W2"/>
    <property type="match status" value="1"/>
</dbReference>
<keyword evidence="4" id="KW-0547">Nucleotide-binding</keyword>
<comment type="caution">
    <text evidence="8">The sequence shown here is derived from an EMBL/GenBank/DDBJ whole genome shotgun (WGS) entry which is preliminary data.</text>
</comment>
<dbReference type="Gene3D" id="2.20.25.350">
    <property type="match status" value="1"/>
</dbReference>
<dbReference type="GO" id="GO:0005092">
    <property type="term" value="F:GDP-dissociation inhibitor activity"/>
    <property type="evidence" value="ECO:0007669"/>
    <property type="project" value="TreeGrafter"/>
</dbReference>
<reference evidence="8" key="1">
    <citation type="submission" date="2021-02" db="EMBL/GenBank/DDBJ databases">
        <authorList>
            <person name="Nowell W R."/>
        </authorList>
    </citation>
    <scope>NUCLEOTIDE SEQUENCE</scope>
</reference>
<dbReference type="InterPro" id="IPR002735">
    <property type="entry name" value="Transl_init_fac_IF2/IF5_dom"/>
</dbReference>
<evidence type="ECO:0000256" key="4">
    <source>
        <dbReference type="ARBA" id="ARBA00022741"/>
    </source>
</evidence>
<evidence type="ECO:0000256" key="2">
    <source>
        <dbReference type="ARBA" id="ARBA00018059"/>
    </source>
</evidence>
<dbReference type="EMBL" id="CAJNOM010000239">
    <property type="protein sequence ID" value="CAF1271566.1"/>
    <property type="molecule type" value="Genomic_DNA"/>
</dbReference>
<keyword evidence="6" id="KW-0342">GTP-binding</keyword>
<evidence type="ECO:0000259" key="7">
    <source>
        <dbReference type="PROSITE" id="PS51363"/>
    </source>
</evidence>
<feature type="domain" description="W2" evidence="7">
    <location>
        <begin position="155"/>
        <end position="312"/>
    </location>
</feature>
<evidence type="ECO:0000256" key="3">
    <source>
        <dbReference type="ARBA" id="ARBA00022540"/>
    </source>
</evidence>
<dbReference type="InterPro" id="IPR016189">
    <property type="entry name" value="Transl_init_fac_IF2/IF5_N"/>
</dbReference>
<dbReference type="SUPFAM" id="SSF48371">
    <property type="entry name" value="ARM repeat"/>
    <property type="match status" value="1"/>
</dbReference>
<evidence type="ECO:0000313" key="9">
    <source>
        <dbReference type="Proteomes" id="UP000663832"/>
    </source>
</evidence>
<comment type="similarity">
    <text evidence="1">Belongs to the eIF-2-beta/eIF-5 family.</text>
</comment>
<dbReference type="InterPro" id="IPR016024">
    <property type="entry name" value="ARM-type_fold"/>
</dbReference>
<dbReference type="GO" id="GO:0001732">
    <property type="term" value="P:formation of cytoplasmic translation initiation complex"/>
    <property type="evidence" value="ECO:0007669"/>
    <property type="project" value="TreeGrafter"/>
</dbReference>
<dbReference type="SMART" id="SM00515">
    <property type="entry name" value="eIF5C"/>
    <property type="match status" value="1"/>
</dbReference>
<accession>A0A815BMB9</accession>
<gene>
    <name evidence="8" type="ORF">QVE165_LOCUS29623</name>
</gene>
<sequence>MPKLEIRATGSGNYTTQTILVNLKEVAKALYRSPLYIIKYFAYELSTSIHVKSDLYIIKGVYSQEKFQDLLDGFIKQFVLCRYCENPETELNKTDNDEITQTCCACGKTKRIGIDSHRLVKFILKNWSENDKYTNKYDSITNQIFEDEQINDDDLTSSTIDYEQFISLIQKKNLNDSNSIDELINEAKKLNMIDKLPFDIAKDLFTDDILEEIDTYEMLFHQLCQNNNEGQESLLNGIEVIINRNREKLLNNKRISKIFYKLYDKNIITEETFLNWYEKESKQLIQKQVEIDIYEYAKEFIEWLRTADEELS</sequence>
<dbReference type="Pfam" id="PF02020">
    <property type="entry name" value="W2"/>
    <property type="match status" value="1"/>
</dbReference>
<dbReference type="OrthoDB" id="10057212at2759"/>
<keyword evidence="5" id="KW-0648">Protein biosynthesis</keyword>
<dbReference type="Pfam" id="PF01873">
    <property type="entry name" value="eIF-5_eIF-2B"/>
    <property type="match status" value="1"/>
</dbReference>
<proteinExistence type="inferred from homology"/>